<dbReference type="AlphaFoldDB" id="A0A5D4H183"/>
<comment type="catalytic activity">
    <reaction evidence="8">
        <text>a 3'-end 3'-phospho-ribonucleotide-RNA + a 5'-end dephospho-ribonucleoside-RNA + GTP = a ribonucleotidyl-ribonucleotide-RNA + GMP + diphosphate</text>
        <dbReference type="Rhea" id="RHEA:68076"/>
        <dbReference type="Rhea" id="RHEA-COMP:10463"/>
        <dbReference type="Rhea" id="RHEA-COMP:13936"/>
        <dbReference type="Rhea" id="RHEA-COMP:17355"/>
        <dbReference type="ChEBI" id="CHEBI:33019"/>
        <dbReference type="ChEBI" id="CHEBI:37565"/>
        <dbReference type="ChEBI" id="CHEBI:58115"/>
        <dbReference type="ChEBI" id="CHEBI:83062"/>
        <dbReference type="ChEBI" id="CHEBI:138284"/>
        <dbReference type="ChEBI" id="CHEBI:173118"/>
        <dbReference type="EC" id="6.5.1.8"/>
    </reaction>
</comment>
<keyword evidence="5" id="KW-0692">RNA repair</keyword>
<keyword evidence="3 11" id="KW-0479">Metal-binding</keyword>
<keyword evidence="2" id="KW-0436">Ligase</keyword>
<evidence type="ECO:0000313" key="12">
    <source>
        <dbReference type="EMBL" id="TYR32600.1"/>
    </source>
</evidence>
<comment type="cofactor">
    <cofactor evidence="11">
        <name>Mn(2+)</name>
        <dbReference type="ChEBI" id="CHEBI:29035"/>
    </cofactor>
    <text evidence="11">Binds 2 manganese ions per subunit.</text>
</comment>
<feature type="binding site" evidence="10">
    <location>
        <begin position="345"/>
        <end position="346"/>
    </location>
    <ligand>
        <name>GMP</name>
        <dbReference type="ChEBI" id="CHEBI:58115"/>
    </ligand>
</feature>
<evidence type="ECO:0000256" key="4">
    <source>
        <dbReference type="ARBA" id="ARBA00022741"/>
    </source>
</evidence>
<evidence type="ECO:0000256" key="8">
    <source>
        <dbReference type="ARBA" id="ARBA00047746"/>
    </source>
</evidence>
<dbReference type="GO" id="GO:0170057">
    <property type="term" value="F:RNA ligase (GTP) activity"/>
    <property type="evidence" value="ECO:0007669"/>
    <property type="project" value="UniProtKB-EC"/>
</dbReference>
<feature type="active site" description="GMP-histidine intermediate" evidence="9">
    <location>
        <position position="401"/>
    </location>
</feature>
<accession>A0A5D4H183</accession>
<name>A0A5D4H183_9SPHI</name>
<dbReference type="GO" id="GO:0042245">
    <property type="term" value="P:RNA repair"/>
    <property type="evidence" value="ECO:0007669"/>
    <property type="project" value="UniProtKB-KW"/>
</dbReference>
<evidence type="ECO:0000256" key="5">
    <source>
        <dbReference type="ARBA" id="ARBA00022800"/>
    </source>
</evidence>
<dbReference type="InterPro" id="IPR052915">
    <property type="entry name" value="RtcB-like"/>
</dbReference>
<feature type="binding site" evidence="10">
    <location>
        <begin position="401"/>
        <end position="404"/>
    </location>
    <ligand>
        <name>GMP</name>
        <dbReference type="ChEBI" id="CHEBI:58115"/>
    </ligand>
</feature>
<dbReference type="PANTHER" id="PTHR43749">
    <property type="entry name" value="RNA-SPLICING LIGASE RTCB"/>
    <property type="match status" value="1"/>
</dbReference>
<evidence type="ECO:0000256" key="1">
    <source>
        <dbReference type="ARBA" id="ARBA00012726"/>
    </source>
</evidence>
<feature type="binding site" evidence="11">
    <location>
        <position position="234"/>
    </location>
    <ligand>
        <name>Mn(2+)</name>
        <dbReference type="ChEBI" id="CHEBI:29035"/>
        <label>1</label>
    </ligand>
</feature>
<keyword evidence="13" id="KW-1185">Reference proteome</keyword>
<keyword evidence="7 11" id="KW-0464">Manganese</keyword>
<evidence type="ECO:0000313" key="13">
    <source>
        <dbReference type="Proteomes" id="UP000322362"/>
    </source>
</evidence>
<dbReference type="PANTHER" id="PTHR43749:SF2">
    <property type="entry name" value="RNA-SPLICING LIGASE RTCB"/>
    <property type="match status" value="1"/>
</dbReference>
<feature type="binding site" evidence="10">
    <location>
        <begin position="377"/>
        <end position="380"/>
    </location>
    <ligand>
        <name>GMP</name>
        <dbReference type="ChEBI" id="CHEBI:58115"/>
    </ligand>
</feature>
<evidence type="ECO:0000256" key="2">
    <source>
        <dbReference type="ARBA" id="ARBA00022598"/>
    </source>
</evidence>
<dbReference type="SUPFAM" id="SSF103365">
    <property type="entry name" value="Hypothetical protein PH1602"/>
    <property type="match status" value="1"/>
</dbReference>
<dbReference type="GO" id="GO:0003909">
    <property type="term" value="F:DNA ligase activity"/>
    <property type="evidence" value="ECO:0007669"/>
    <property type="project" value="TreeGrafter"/>
</dbReference>
<dbReference type="Pfam" id="PF01139">
    <property type="entry name" value="RtcB"/>
    <property type="match status" value="1"/>
</dbReference>
<dbReference type="GO" id="GO:0030145">
    <property type="term" value="F:manganese ion binding"/>
    <property type="evidence" value="ECO:0007669"/>
    <property type="project" value="TreeGrafter"/>
</dbReference>
<dbReference type="EC" id="6.5.1.8" evidence="1"/>
<reference evidence="12 13" key="1">
    <citation type="submission" date="2019-08" db="EMBL/GenBank/DDBJ databases">
        <title>Phlebobacter frassis gen. nov. sp. nov., a new member of family Sphingobacteriaceae isolated from sand fly rearing media.</title>
        <authorList>
            <person name="Kakumanu M.L."/>
            <person name="Marayati B.F."/>
            <person name="Wada-Katsumata A."/>
            <person name="Wasserberg G."/>
            <person name="Schal C."/>
            <person name="Apperson C.S."/>
            <person name="Ponnusamy L."/>
        </authorList>
    </citation>
    <scope>NUCLEOTIDE SEQUENCE [LARGE SCALE GENOMIC DNA]</scope>
    <source>
        <strain evidence="12 13">SSI9</strain>
    </source>
</reference>
<keyword evidence="6 10" id="KW-0342">GTP-binding</keyword>
<evidence type="ECO:0000256" key="10">
    <source>
        <dbReference type="PIRSR" id="PIRSR601233-2"/>
    </source>
</evidence>
<dbReference type="GO" id="GO:0006281">
    <property type="term" value="P:DNA repair"/>
    <property type="evidence" value="ECO:0007669"/>
    <property type="project" value="TreeGrafter"/>
</dbReference>
<evidence type="ECO:0000256" key="6">
    <source>
        <dbReference type="ARBA" id="ARBA00023134"/>
    </source>
</evidence>
<organism evidence="12 13">
    <name type="scientific">Sphingobacterium phlebotomi</name>
    <dbReference type="NCBI Taxonomy" id="2605433"/>
    <lineage>
        <taxon>Bacteria</taxon>
        <taxon>Pseudomonadati</taxon>
        <taxon>Bacteroidota</taxon>
        <taxon>Sphingobacteriia</taxon>
        <taxon>Sphingobacteriales</taxon>
        <taxon>Sphingobacteriaceae</taxon>
        <taxon>Sphingobacterium</taxon>
    </lineage>
</organism>
<evidence type="ECO:0000256" key="7">
    <source>
        <dbReference type="ARBA" id="ARBA00023211"/>
    </source>
</evidence>
<evidence type="ECO:0000256" key="3">
    <source>
        <dbReference type="ARBA" id="ARBA00022723"/>
    </source>
</evidence>
<protein>
    <recommendedName>
        <fullName evidence="1">3'-phosphate/5'-hydroxy nucleic acid ligase</fullName>
        <ecNumber evidence="1">6.5.1.8</ecNumber>
    </recommendedName>
</protein>
<feature type="binding site" evidence="11">
    <location>
        <position position="345"/>
    </location>
    <ligand>
        <name>Mn(2+)</name>
        <dbReference type="ChEBI" id="CHEBI:29035"/>
        <label>2</label>
    </ligand>
</feature>
<feature type="binding site" evidence="11">
    <location>
        <position position="263"/>
    </location>
    <ligand>
        <name>Mn(2+)</name>
        <dbReference type="ChEBI" id="CHEBI:29035"/>
        <label>2</label>
    </ligand>
</feature>
<dbReference type="GO" id="GO:0005525">
    <property type="term" value="F:GTP binding"/>
    <property type="evidence" value="ECO:0007669"/>
    <property type="project" value="UniProtKB-KW"/>
</dbReference>
<gene>
    <name evidence="12" type="ORF">FXV77_19445</name>
</gene>
<evidence type="ECO:0000256" key="9">
    <source>
        <dbReference type="PIRSR" id="PIRSR601233-1"/>
    </source>
</evidence>
<proteinExistence type="predicted"/>
<evidence type="ECO:0000256" key="11">
    <source>
        <dbReference type="PIRSR" id="PIRSR601233-3"/>
    </source>
</evidence>
<dbReference type="InterPro" id="IPR001233">
    <property type="entry name" value="RtcB"/>
</dbReference>
<comment type="caution">
    <text evidence="12">The sequence shown here is derived from an EMBL/GenBank/DDBJ whole genome shotgun (WGS) entry which is preliminary data.</text>
</comment>
<keyword evidence="4 10" id="KW-0547">Nucleotide-binding</keyword>
<sequence length="479" mass="52441">MVTIRKMENKRINGNDLIALGYKENHAMGVALKINKKRLGFTREQMLVNFKNVLENPELYLEDAVFKPLADVLLKIDAMEEEMIPLKENPETYTIYGEENIEDGAKKQMNVAMKLPVTVAGALMADAHQGYGLPIGGVLATKNAVIPYGVGVDIGCRMALSVFDLPTSYLEEYPDKLKDLLMKKTRFGAGHGYLKHERVDHEVLDNALFETNDFVRALKDKAWTQLGTSGGGNHFVEFGVMEFTEADEALGVEKGKYLALLTHSGSRGLGATIAGHYTKLAKEICKLPYEAQNLAYLDLNTTEGQEYWLAMNLAGDYASACHQVIHDKIKIALGAELLAKVENHHNFAWKELFDGHEVIVHRKGATPASKDVMGIIPGSMATPGFLVRGKGEDAAINSASHGAGRLMSRTQAIKTLSSTDLKTILEDNGITLLGAGMDEAPMAYKDIHTVMSAQADLVDVVATFSPKIVRMADDGSRED</sequence>
<dbReference type="InterPro" id="IPR036025">
    <property type="entry name" value="RtcB-like_sf"/>
</dbReference>
<dbReference type="EMBL" id="VTAV01000019">
    <property type="protein sequence ID" value="TYR32600.1"/>
    <property type="molecule type" value="Genomic_DNA"/>
</dbReference>
<feature type="binding site" evidence="11">
    <location>
        <position position="153"/>
    </location>
    <ligand>
        <name>Mn(2+)</name>
        <dbReference type="ChEBI" id="CHEBI:29035"/>
        <label>1</label>
    </ligand>
</feature>
<feature type="binding site" evidence="10">
    <location>
        <begin position="233"/>
        <end position="237"/>
    </location>
    <ligand>
        <name>GMP</name>
        <dbReference type="ChEBI" id="CHEBI:58115"/>
    </ligand>
</feature>
<dbReference type="Gene3D" id="3.90.1860.10">
    <property type="entry name" value="tRNA-splicing ligase RtcB"/>
    <property type="match status" value="1"/>
</dbReference>
<dbReference type="Proteomes" id="UP000322362">
    <property type="component" value="Unassembled WGS sequence"/>
</dbReference>
<dbReference type="GO" id="GO:0006396">
    <property type="term" value="P:RNA processing"/>
    <property type="evidence" value="ECO:0007669"/>
    <property type="project" value="InterPro"/>
</dbReference>